<dbReference type="Proteomes" id="UP000321275">
    <property type="component" value="Unassembled WGS sequence"/>
</dbReference>
<comment type="caution">
    <text evidence="1">The sequence shown here is derived from an EMBL/GenBank/DDBJ whole genome shotgun (WGS) entry which is preliminary data.</text>
</comment>
<gene>
    <name evidence="1" type="ORF">HPA02_10790</name>
</gene>
<sequence length="215" mass="23616">MPPTIAVITGDIIASRRLGPAERLSAVLDHALSRLATRFGAISQRYRGDGFQLVLPQAWQGVSAAVLLRAELIRHSRPRQRWDARLAIAIGHDDPWRDEARIADASSAPFVTSGETLDALDGDHHLALRLTSGDAPCLALLIRHLDALLDAWTPAAAEAIAELLCHPESQQALAERLGISQPAVHKRLRTAHWSLLQETLGYLERRLKDETPAHD</sequence>
<protein>
    <submittedName>
        <fullName evidence="1">Uncharacterized protein</fullName>
    </submittedName>
</protein>
<keyword evidence="2" id="KW-1185">Reference proteome</keyword>
<reference evidence="1 2" key="1">
    <citation type="submission" date="2019-07" db="EMBL/GenBank/DDBJ databases">
        <title>Whole genome shotgun sequence of Halomonas pacifica NBRC 102220.</title>
        <authorList>
            <person name="Hosoyama A."/>
            <person name="Uohara A."/>
            <person name="Ohji S."/>
            <person name="Ichikawa N."/>
        </authorList>
    </citation>
    <scope>NUCLEOTIDE SEQUENCE [LARGE SCALE GENOMIC DNA]</scope>
    <source>
        <strain evidence="1 2">NBRC 102220</strain>
    </source>
</reference>
<dbReference type="RefSeq" id="WP_146802073.1">
    <property type="nucleotide sequence ID" value="NZ_BJUK01000009.1"/>
</dbReference>
<name>A0A510X5U8_9GAMM</name>
<accession>A0A510X5U8</accession>
<evidence type="ECO:0000313" key="2">
    <source>
        <dbReference type="Proteomes" id="UP000321275"/>
    </source>
</evidence>
<dbReference type="AlphaFoldDB" id="A0A510X5U8"/>
<organism evidence="1 2">
    <name type="scientific">Bisbaumannia pacifica</name>
    <dbReference type="NCBI Taxonomy" id="77098"/>
    <lineage>
        <taxon>Bacteria</taxon>
        <taxon>Pseudomonadati</taxon>
        <taxon>Pseudomonadota</taxon>
        <taxon>Gammaproteobacteria</taxon>
        <taxon>Oceanospirillales</taxon>
        <taxon>Halomonadaceae</taxon>
        <taxon>Bisbaumannia</taxon>
    </lineage>
</organism>
<dbReference type="EMBL" id="BJUK01000009">
    <property type="protein sequence ID" value="GEK46796.1"/>
    <property type="molecule type" value="Genomic_DNA"/>
</dbReference>
<proteinExistence type="predicted"/>
<dbReference type="OrthoDB" id="7064118at2"/>
<evidence type="ECO:0000313" key="1">
    <source>
        <dbReference type="EMBL" id="GEK46796.1"/>
    </source>
</evidence>